<evidence type="ECO:0000256" key="1">
    <source>
        <dbReference type="ARBA" id="ARBA00009981"/>
    </source>
</evidence>
<reference evidence="2" key="1">
    <citation type="submission" date="2017-05" db="EMBL/GenBank/DDBJ databases">
        <authorList>
            <person name="Imhoff J.F."/>
            <person name="Rahn T."/>
            <person name="Kuenzel S."/>
            <person name="Neulinger S.C."/>
        </authorList>
    </citation>
    <scope>NUCLEOTIDE SEQUENCE</scope>
    <source>
        <strain evidence="2">DSM 4395</strain>
    </source>
</reference>
<protein>
    <submittedName>
        <fullName evidence="2">Prevent-host-death family protein</fullName>
    </submittedName>
</protein>
<evidence type="ECO:0000313" key="3">
    <source>
        <dbReference type="Proteomes" id="UP001296967"/>
    </source>
</evidence>
<reference evidence="2" key="2">
    <citation type="journal article" date="2020" name="Microorganisms">
        <title>Osmotic Adaptation and Compatible Solute Biosynthesis of Phototrophic Bacteria as Revealed from Genome Analyses.</title>
        <authorList>
            <person name="Imhoff J.F."/>
            <person name="Rahn T."/>
            <person name="Kunzel S."/>
            <person name="Keller A."/>
            <person name="Neulinger S.C."/>
        </authorList>
    </citation>
    <scope>NUCLEOTIDE SEQUENCE</scope>
    <source>
        <strain evidence="2">DSM 4395</strain>
    </source>
</reference>
<dbReference type="RefSeq" id="WP_201247128.1">
    <property type="nucleotide sequence ID" value="NZ_NHSF01000086.1"/>
</dbReference>
<sequence length="112" mass="12429">MDNLDVFSVRDLRTRSGDLLRDAERGQLALITKHGRPAILAVPFDRRLLEQGVHRALALTLFEQRQLTLAQAAKVAGLSLEAFIDLLEPLGLQGNRINILADTVRQGIPLPR</sequence>
<dbReference type="Proteomes" id="UP001296967">
    <property type="component" value="Unassembled WGS sequence"/>
</dbReference>
<dbReference type="InterPro" id="IPR005368">
    <property type="entry name" value="UPF0175"/>
</dbReference>
<comment type="caution">
    <text evidence="2">The sequence shown here is derived from an EMBL/GenBank/DDBJ whole genome shotgun (WGS) entry which is preliminary data.</text>
</comment>
<organism evidence="2 3">
    <name type="scientific">Halochromatium salexigens</name>
    <name type="common">Chromatium salexigens</name>
    <dbReference type="NCBI Taxonomy" id="49447"/>
    <lineage>
        <taxon>Bacteria</taxon>
        <taxon>Pseudomonadati</taxon>
        <taxon>Pseudomonadota</taxon>
        <taxon>Gammaproteobacteria</taxon>
        <taxon>Chromatiales</taxon>
        <taxon>Chromatiaceae</taxon>
        <taxon>Halochromatium</taxon>
    </lineage>
</organism>
<comment type="similarity">
    <text evidence="1">Belongs to the phD/YefM antitoxin family.</text>
</comment>
<proteinExistence type="inferred from homology"/>
<gene>
    <name evidence="2" type="ORF">CCR82_17515</name>
</gene>
<dbReference type="SUPFAM" id="SSF143120">
    <property type="entry name" value="YefM-like"/>
    <property type="match status" value="1"/>
</dbReference>
<evidence type="ECO:0000313" key="2">
    <source>
        <dbReference type="EMBL" id="MBK5932280.1"/>
    </source>
</evidence>
<accession>A0AAJ0XIA0</accession>
<dbReference type="InterPro" id="IPR036165">
    <property type="entry name" value="YefM-like_sf"/>
</dbReference>
<dbReference type="Pfam" id="PF03683">
    <property type="entry name" value="UPF0175"/>
    <property type="match status" value="1"/>
</dbReference>
<dbReference type="NCBIfam" id="TIGR01552">
    <property type="entry name" value="phd_fam"/>
    <property type="match status" value="1"/>
</dbReference>
<name>A0AAJ0XIA0_HALSE</name>
<dbReference type="EMBL" id="NHSF01000086">
    <property type="protein sequence ID" value="MBK5932280.1"/>
    <property type="molecule type" value="Genomic_DNA"/>
</dbReference>
<keyword evidence="3" id="KW-1185">Reference proteome</keyword>
<dbReference type="AlphaFoldDB" id="A0AAJ0XIA0"/>